<evidence type="ECO:0000313" key="1">
    <source>
        <dbReference type="EMBL" id="RBI83658.1"/>
    </source>
</evidence>
<keyword evidence="2" id="KW-1185">Reference proteome</keyword>
<proteinExistence type="predicted"/>
<dbReference type="EMBL" id="QNTQ01000015">
    <property type="protein sequence ID" value="RBI83658.1"/>
    <property type="molecule type" value="Genomic_DNA"/>
</dbReference>
<dbReference type="Proteomes" id="UP000253370">
    <property type="component" value="Unassembled WGS sequence"/>
</dbReference>
<dbReference type="AlphaFoldDB" id="A0A365U5S5"/>
<sequence length="181" mass="19375">MKLISGLGAALVAALVATEAPSQPSGDFVILPGRGRGFVVLWVVTPQISYTVTDPTGDDIHSNTPQSARFRILANVPYSLDITFPTWQPDPPAPPDYRQPAFSNGDNRIGGRIYLDPTPDDPGNGDTIFQTPEGVLRTDGRRGMTRWGLGADISARFNDSPAGLAAPGVYSLDAEITIQPW</sequence>
<organism evidence="1 2">
    <name type="scientific">Rhodosalinus halophilus</name>
    <dbReference type="NCBI Taxonomy" id="2259333"/>
    <lineage>
        <taxon>Bacteria</taxon>
        <taxon>Pseudomonadati</taxon>
        <taxon>Pseudomonadota</taxon>
        <taxon>Alphaproteobacteria</taxon>
        <taxon>Rhodobacterales</taxon>
        <taxon>Paracoccaceae</taxon>
        <taxon>Rhodosalinus</taxon>
    </lineage>
</organism>
<evidence type="ECO:0000313" key="2">
    <source>
        <dbReference type="Proteomes" id="UP000253370"/>
    </source>
</evidence>
<accession>A0A365U5S5</accession>
<protein>
    <submittedName>
        <fullName evidence="1">Uncharacterized protein</fullName>
    </submittedName>
</protein>
<comment type="caution">
    <text evidence="1">The sequence shown here is derived from an EMBL/GenBank/DDBJ whole genome shotgun (WGS) entry which is preliminary data.</text>
</comment>
<dbReference type="RefSeq" id="WP_113290301.1">
    <property type="nucleotide sequence ID" value="NZ_QNTQ01000015.1"/>
</dbReference>
<gene>
    <name evidence="1" type="ORF">DRV85_15040</name>
</gene>
<name>A0A365U5S5_9RHOB</name>
<reference evidence="1 2" key="1">
    <citation type="submission" date="2018-07" db="EMBL/GenBank/DDBJ databases">
        <title>Rhodosalinus sp. strain E84T genomic sequence and assembly.</title>
        <authorList>
            <person name="Liu Z.-W."/>
            <person name="Lu D.-C."/>
        </authorList>
    </citation>
    <scope>NUCLEOTIDE SEQUENCE [LARGE SCALE GENOMIC DNA]</scope>
    <source>
        <strain evidence="1 2">E84</strain>
    </source>
</reference>